<dbReference type="SMART" id="SM00283">
    <property type="entry name" value="MA"/>
    <property type="match status" value="1"/>
</dbReference>
<evidence type="ECO:0000313" key="6">
    <source>
        <dbReference type="Proteomes" id="UP000032452"/>
    </source>
</evidence>
<dbReference type="PROSITE" id="PS50111">
    <property type="entry name" value="CHEMOTAXIS_TRANSDUC_2"/>
    <property type="match status" value="1"/>
</dbReference>
<dbReference type="Pfam" id="PF00015">
    <property type="entry name" value="MCPsignal"/>
    <property type="match status" value="1"/>
</dbReference>
<dbReference type="PATRIC" id="fig|1618023.3.peg.5269"/>
<keyword evidence="3" id="KW-1133">Transmembrane helix</keyword>
<organism evidence="5 6">
    <name type="scientific">Aliterella atlantica CENA595</name>
    <dbReference type="NCBI Taxonomy" id="1618023"/>
    <lineage>
        <taxon>Bacteria</taxon>
        <taxon>Bacillati</taxon>
        <taxon>Cyanobacteriota</taxon>
        <taxon>Cyanophyceae</taxon>
        <taxon>Chroococcidiopsidales</taxon>
        <taxon>Aliterellaceae</taxon>
        <taxon>Aliterella</taxon>
    </lineage>
</organism>
<evidence type="ECO:0000256" key="2">
    <source>
        <dbReference type="PROSITE-ProRule" id="PRU00284"/>
    </source>
</evidence>
<feature type="transmembrane region" description="Helical" evidence="3">
    <location>
        <begin position="199"/>
        <end position="221"/>
    </location>
</feature>
<dbReference type="SUPFAM" id="SSF58104">
    <property type="entry name" value="Methyl-accepting chemotaxis protein (MCP) signaling domain"/>
    <property type="match status" value="1"/>
</dbReference>
<dbReference type="InterPro" id="IPR004089">
    <property type="entry name" value="MCPsignal_dom"/>
</dbReference>
<dbReference type="Proteomes" id="UP000032452">
    <property type="component" value="Unassembled WGS sequence"/>
</dbReference>
<evidence type="ECO:0000256" key="1">
    <source>
        <dbReference type="ARBA" id="ARBA00023224"/>
    </source>
</evidence>
<dbReference type="AlphaFoldDB" id="A0A0D8ZXU7"/>
<dbReference type="PANTHER" id="PTHR32089:SF112">
    <property type="entry name" value="LYSOZYME-LIKE PROTEIN-RELATED"/>
    <property type="match status" value="1"/>
</dbReference>
<keyword evidence="1 2" id="KW-0807">Transducer</keyword>
<name>A0A0D8ZXU7_9CYAN</name>
<keyword evidence="3" id="KW-0472">Membrane</keyword>
<feature type="domain" description="Methyl-accepting transducer" evidence="4">
    <location>
        <begin position="234"/>
        <end position="470"/>
    </location>
</feature>
<evidence type="ECO:0000313" key="5">
    <source>
        <dbReference type="EMBL" id="KJH73197.1"/>
    </source>
</evidence>
<evidence type="ECO:0000259" key="4">
    <source>
        <dbReference type="PROSITE" id="PS50111"/>
    </source>
</evidence>
<dbReference type="OrthoDB" id="457060at2"/>
<proteinExistence type="predicted"/>
<dbReference type="GO" id="GO:0016020">
    <property type="term" value="C:membrane"/>
    <property type="evidence" value="ECO:0007669"/>
    <property type="project" value="InterPro"/>
</dbReference>
<gene>
    <name evidence="5" type="ORF">UH38_03885</name>
</gene>
<comment type="caution">
    <text evidence="5">The sequence shown here is derived from an EMBL/GenBank/DDBJ whole genome shotgun (WGS) entry which is preliminary data.</text>
</comment>
<keyword evidence="3" id="KW-0812">Transmembrane</keyword>
<protein>
    <submittedName>
        <fullName evidence="5">Chemotaxis protein</fullName>
    </submittedName>
</protein>
<keyword evidence="6" id="KW-1185">Reference proteome</keyword>
<dbReference type="Gene3D" id="1.10.287.950">
    <property type="entry name" value="Methyl-accepting chemotaxis protein"/>
    <property type="match status" value="1"/>
</dbReference>
<dbReference type="EMBL" id="JYON01000002">
    <property type="protein sequence ID" value="KJH73197.1"/>
    <property type="molecule type" value="Genomic_DNA"/>
</dbReference>
<dbReference type="GO" id="GO:0007165">
    <property type="term" value="P:signal transduction"/>
    <property type="evidence" value="ECO:0007669"/>
    <property type="project" value="UniProtKB-KW"/>
</dbReference>
<evidence type="ECO:0000256" key="3">
    <source>
        <dbReference type="SAM" id="Phobius"/>
    </source>
</evidence>
<feature type="transmembrane region" description="Helical" evidence="3">
    <location>
        <begin position="32"/>
        <end position="52"/>
    </location>
</feature>
<sequence length="501" mass="53979">MTQVIKKLNIFSSPTSIFKDQAVAGGSSRLKILSVPLALTIALCTGMTWYVWDFYNSFKKIQTQDIRIQQLSNDITYLDEVLTSSARLSATTGNKRWEDRYNTYVPKLDAALAEAQKLLPDVFKSEAFVKTNAANERLIAMETRAFNLVNQGNPKAATNLLLSADYEQQKEIYSQGLEEAIAGLQKYVESSVQAKSQQAFTAIAIAIISMIILLFAWLAVWRTMQNYYWALSDAGTAISTTSQEIAATVQQQERAIAEQAGSVNETTTTMDELGASSRQSAEQAQASAAGARQALNLAEEGTKAVHETMQGMGTLREKVGAIAEQIIHLSEQTGQIGGISGLVADLANQTNMLALNAAVEAARAGEHGKGFGVVASEIRKLADQSKKSAEKINGLVVDIQAAINTTVMVTDEGTKTVDRSMSLTNSTAETFTGFADSINNVFLNSQQIALSAQQQAVAVQQVVAAMNSLNLGARESATGISQVKISTQQLNEAAQRLKTVL</sequence>
<dbReference type="PANTHER" id="PTHR32089">
    <property type="entry name" value="METHYL-ACCEPTING CHEMOTAXIS PROTEIN MCPB"/>
    <property type="match status" value="1"/>
</dbReference>
<accession>A0A0D8ZXU7</accession>
<dbReference type="RefSeq" id="WP_045053299.1">
    <property type="nucleotide sequence ID" value="NZ_CAWMDP010000059.1"/>
</dbReference>
<reference evidence="5 6" key="1">
    <citation type="submission" date="2015-02" db="EMBL/GenBank/DDBJ databases">
        <title>Draft genome of a novel marine cyanobacterium (Chroococcales) isolated from South Atlantic Ocean.</title>
        <authorList>
            <person name="Rigonato J."/>
            <person name="Alvarenga D.O."/>
            <person name="Branco L.H."/>
            <person name="Varani A.M."/>
            <person name="Brandini F.P."/>
            <person name="Fiore M.F."/>
        </authorList>
    </citation>
    <scope>NUCLEOTIDE SEQUENCE [LARGE SCALE GENOMIC DNA]</scope>
    <source>
        <strain evidence="5 6">CENA595</strain>
    </source>
</reference>
<dbReference type="STRING" id="1618023.UH38_03885"/>